<evidence type="ECO:0000259" key="2">
    <source>
        <dbReference type="Pfam" id="PF21812"/>
    </source>
</evidence>
<feature type="domain" description="DUF6881" evidence="2">
    <location>
        <begin position="2"/>
        <end position="89"/>
    </location>
</feature>
<proteinExistence type="predicted"/>
<feature type="compositionally biased region" description="Low complexity" evidence="1">
    <location>
        <begin position="122"/>
        <end position="135"/>
    </location>
</feature>
<name>A0A8B1NMY3_9ACTN</name>
<accession>A0A8B1NMY3</accession>
<sequence length="135" mass="14927">MKYWKVTWHHDFREEPVTLFSEIGEDGYETRKIQEYRDGRLLRTDGADETAEIGLSEIPVGRIEAIAAQPEFSAFVISKADFESMWNCASHGAYGGHLAPASGQSPTRILGTVENPQLQQMTAAPSDTDTSSSPH</sequence>
<organism evidence="3 4">
    <name type="scientific">Streptomyces auratus AGR0001</name>
    <dbReference type="NCBI Taxonomy" id="1160718"/>
    <lineage>
        <taxon>Bacteria</taxon>
        <taxon>Bacillati</taxon>
        <taxon>Actinomycetota</taxon>
        <taxon>Actinomycetes</taxon>
        <taxon>Kitasatosporales</taxon>
        <taxon>Streptomycetaceae</taxon>
        <taxon>Streptomyces</taxon>
    </lineage>
</organism>
<dbReference type="Pfam" id="PF21812">
    <property type="entry name" value="DUF6881"/>
    <property type="match status" value="1"/>
</dbReference>
<evidence type="ECO:0000256" key="1">
    <source>
        <dbReference type="SAM" id="MobiDB-lite"/>
    </source>
</evidence>
<reference evidence="3" key="1">
    <citation type="journal article" date="2012" name="J. Bacteriol.">
        <title>Genome Sequence of Streptomyces auratus Strain AGR0001, a Phoslactomycin-Producing Actinomycete.</title>
        <authorList>
            <person name="Han X."/>
            <person name="Li M."/>
            <person name="Ding Z."/>
            <person name="Zhao J."/>
            <person name="Ji K."/>
            <person name="Wen M."/>
            <person name="Lu T."/>
        </authorList>
    </citation>
    <scope>NUCLEOTIDE SEQUENCE</scope>
    <source>
        <strain evidence="3">AGR0001</strain>
    </source>
</reference>
<gene>
    <name evidence="3" type="ORF">SU9_013540</name>
</gene>
<dbReference type="InterPro" id="IPR049248">
    <property type="entry name" value="DUF6881"/>
</dbReference>
<evidence type="ECO:0000313" key="3">
    <source>
        <dbReference type="EMBL" id="QTZ92377.1"/>
    </source>
</evidence>
<protein>
    <recommendedName>
        <fullName evidence="2">DUF6881 domain-containing protein</fullName>
    </recommendedName>
</protein>
<reference evidence="3" key="2">
    <citation type="submission" date="2021-04" db="EMBL/GenBank/DDBJ databases">
        <authorList>
            <person name="Wen M.-L."/>
            <person name="Han X.-L."/>
            <person name="Xiong J."/>
        </authorList>
    </citation>
    <scope>NUCLEOTIDE SEQUENCE</scope>
    <source>
        <strain evidence="3">AGR0001</strain>
    </source>
</reference>
<dbReference type="Proteomes" id="UP000009036">
    <property type="component" value="Chromosome"/>
</dbReference>
<dbReference type="EMBL" id="CP072931">
    <property type="protein sequence ID" value="QTZ92377.1"/>
    <property type="molecule type" value="Genomic_DNA"/>
</dbReference>
<evidence type="ECO:0000313" key="4">
    <source>
        <dbReference type="Proteomes" id="UP000009036"/>
    </source>
</evidence>
<dbReference type="RefSeq" id="WP_208859177.1">
    <property type="nucleotide sequence ID" value="NZ_CP072931.1"/>
</dbReference>
<dbReference type="AlphaFoldDB" id="A0A8B1NMY3"/>
<dbReference type="KEGG" id="sauh:SU9_013540"/>
<feature type="region of interest" description="Disordered" evidence="1">
    <location>
        <begin position="99"/>
        <end position="135"/>
    </location>
</feature>
<keyword evidence="4" id="KW-1185">Reference proteome</keyword>